<reference evidence="2 3" key="1">
    <citation type="submission" date="2020-01" db="EMBL/GenBank/DDBJ databases">
        <title>Paenibacillus sp. nov., isolated from tomato rhizosphere.</title>
        <authorList>
            <person name="Weon H.-Y."/>
            <person name="Lee S.A."/>
        </authorList>
    </citation>
    <scope>NUCLEOTIDE SEQUENCE [LARGE SCALE GENOMIC DNA]</scope>
    <source>
        <strain evidence="2 3">12200R-189</strain>
    </source>
</reference>
<dbReference type="PANTHER" id="PTHR12110:SF21">
    <property type="entry name" value="XYLOSE ISOMERASE-LIKE TIM BARREL DOMAIN-CONTAINING PROTEIN"/>
    <property type="match status" value="1"/>
</dbReference>
<feature type="domain" description="Xylose isomerase-like TIM barrel" evidence="1">
    <location>
        <begin position="41"/>
        <end position="267"/>
    </location>
</feature>
<evidence type="ECO:0000313" key="2">
    <source>
        <dbReference type="EMBL" id="QHT59462.1"/>
    </source>
</evidence>
<evidence type="ECO:0000313" key="3">
    <source>
        <dbReference type="Proteomes" id="UP000476064"/>
    </source>
</evidence>
<dbReference type="InterPro" id="IPR036237">
    <property type="entry name" value="Xyl_isomerase-like_sf"/>
</dbReference>
<dbReference type="KEGG" id="plyc:GXP70_05400"/>
<gene>
    <name evidence="2" type="ORF">GXP70_05400</name>
</gene>
<dbReference type="EMBL" id="CP048209">
    <property type="protein sequence ID" value="QHT59462.1"/>
    <property type="molecule type" value="Genomic_DNA"/>
</dbReference>
<dbReference type="InterPro" id="IPR050312">
    <property type="entry name" value="IolE/XylAMocC-like"/>
</dbReference>
<dbReference type="Proteomes" id="UP000476064">
    <property type="component" value="Chromosome"/>
</dbReference>
<proteinExistence type="predicted"/>
<dbReference type="GO" id="GO:0016853">
    <property type="term" value="F:isomerase activity"/>
    <property type="evidence" value="ECO:0007669"/>
    <property type="project" value="UniProtKB-KW"/>
</dbReference>
<dbReference type="SUPFAM" id="SSF51658">
    <property type="entry name" value="Xylose isomerase-like"/>
    <property type="match status" value="1"/>
</dbReference>
<dbReference type="AlphaFoldDB" id="A0A6C0FTW3"/>
<sequence length="274" mass="30383">MRLGGPIMAKTADPQEWVAAHRSEGYAAAYCPDLKLEQAVEIAAYRKAAEEADLIIAEVGAWSNPISTDDETRRSAIRYCQQRLALADEIGALCCVNIAGSRGEKWDGPHPSNLSEDTFALIVDTVREIIDAVRPKTACYTLETMPWVFPDTADSYLRLVRAIGRPGFAVHLDPVNMIASPRDYYYNGDLIRDCFAKLGPYIKGVHAKDIALADELTVHLSERRPGLGGLDYRTLLTEMGKLDKNVPFMLEHLHTAEDYKLAAAYVRSVQAELN</sequence>
<accession>A0A6C0FTW3</accession>
<name>A0A6C0FTW3_9BACL</name>
<dbReference type="PANTHER" id="PTHR12110">
    <property type="entry name" value="HYDROXYPYRUVATE ISOMERASE"/>
    <property type="match status" value="1"/>
</dbReference>
<keyword evidence="2" id="KW-0413">Isomerase</keyword>
<protein>
    <submittedName>
        <fullName evidence="2">Sugar phosphate isomerase/epimerase</fullName>
    </submittedName>
</protein>
<dbReference type="Gene3D" id="3.20.20.150">
    <property type="entry name" value="Divalent-metal-dependent TIM barrel enzymes"/>
    <property type="match status" value="1"/>
</dbReference>
<dbReference type="Pfam" id="PF01261">
    <property type="entry name" value="AP_endonuc_2"/>
    <property type="match status" value="1"/>
</dbReference>
<dbReference type="RefSeq" id="WP_162355528.1">
    <property type="nucleotide sequence ID" value="NZ_CP048209.1"/>
</dbReference>
<organism evidence="2 3">
    <name type="scientific">Paenibacillus lycopersici</name>
    <dbReference type="NCBI Taxonomy" id="2704462"/>
    <lineage>
        <taxon>Bacteria</taxon>
        <taxon>Bacillati</taxon>
        <taxon>Bacillota</taxon>
        <taxon>Bacilli</taxon>
        <taxon>Bacillales</taxon>
        <taxon>Paenibacillaceae</taxon>
        <taxon>Paenibacillus</taxon>
    </lineage>
</organism>
<dbReference type="InterPro" id="IPR013022">
    <property type="entry name" value="Xyl_isomerase-like_TIM-brl"/>
</dbReference>
<keyword evidence="3" id="KW-1185">Reference proteome</keyword>
<evidence type="ECO:0000259" key="1">
    <source>
        <dbReference type="Pfam" id="PF01261"/>
    </source>
</evidence>